<dbReference type="EMBL" id="JAGKQM010000012">
    <property type="protein sequence ID" value="KAH0899887.1"/>
    <property type="molecule type" value="Genomic_DNA"/>
</dbReference>
<dbReference type="InterPro" id="IPR011992">
    <property type="entry name" value="EF-hand-dom_pair"/>
</dbReference>
<evidence type="ECO:0000313" key="2">
    <source>
        <dbReference type="EMBL" id="KAH0899887.1"/>
    </source>
</evidence>
<dbReference type="Gene3D" id="1.10.238.10">
    <property type="entry name" value="EF-hand"/>
    <property type="match status" value="1"/>
</dbReference>
<dbReference type="Proteomes" id="UP000824890">
    <property type="component" value="Unassembled WGS sequence"/>
</dbReference>
<name>A0ABQ8B5V2_BRANA</name>
<protein>
    <recommendedName>
        <fullName evidence="4">EF-hand domain-containing protein</fullName>
    </recommendedName>
</protein>
<comment type="caution">
    <text evidence="2">The sequence shown here is derived from an EMBL/GenBank/DDBJ whole genome shotgun (WGS) entry which is preliminary data.</text>
</comment>
<accession>A0ABQ8B5V2</accession>
<dbReference type="SUPFAM" id="SSF47473">
    <property type="entry name" value="EF-hand"/>
    <property type="match status" value="1"/>
</dbReference>
<dbReference type="PANTHER" id="PTHR14095">
    <property type="entry name" value="PHOSPHATASE 2A REGULATORY SUBUNIT-RELATED"/>
    <property type="match status" value="1"/>
</dbReference>
<evidence type="ECO:0000256" key="1">
    <source>
        <dbReference type="SAM" id="SignalP"/>
    </source>
</evidence>
<proteinExistence type="predicted"/>
<dbReference type="PANTHER" id="PTHR14095:SF0">
    <property type="entry name" value="MIP22305P"/>
    <property type="match status" value="1"/>
</dbReference>
<evidence type="ECO:0000313" key="3">
    <source>
        <dbReference type="Proteomes" id="UP000824890"/>
    </source>
</evidence>
<reference evidence="2 3" key="1">
    <citation type="submission" date="2021-05" db="EMBL/GenBank/DDBJ databases">
        <title>Genome Assembly of Synthetic Allotetraploid Brassica napus Reveals Homoeologous Exchanges between Subgenomes.</title>
        <authorList>
            <person name="Davis J.T."/>
        </authorList>
    </citation>
    <scope>NUCLEOTIDE SEQUENCE [LARGE SCALE GENOMIC DNA]</scope>
    <source>
        <strain evidence="3">cv. Da-Ae</strain>
        <tissue evidence="2">Seedling</tissue>
    </source>
</reference>
<evidence type="ECO:0008006" key="4">
    <source>
        <dbReference type="Google" id="ProtNLM"/>
    </source>
</evidence>
<organism evidence="2 3">
    <name type="scientific">Brassica napus</name>
    <name type="common">Rape</name>
    <dbReference type="NCBI Taxonomy" id="3708"/>
    <lineage>
        <taxon>Eukaryota</taxon>
        <taxon>Viridiplantae</taxon>
        <taxon>Streptophyta</taxon>
        <taxon>Embryophyta</taxon>
        <taxon>Tracheophyta</taxon>
        <taxon>Spermatophyta</taxon>
        <taxon>Magnoliopsida</taxon>
        <taxon>eudicotyledons</taxon>
        <taxon>Gunneridae</taxon>
        <taxon>Pentapetalae</taxon>
        <taxon>rosids</taxon>
        <taxon>malvids</taxon>
        <taxon>Brassicales</taxon>
        <taxon>Brassicaceae</taxon>
        <taxon>Brassiceae</taxon>
        <taxon>Brassica</taxon>
    </lineage>
</organism>
<sequence length="190" mass="22036">MFFSLLIIHWFATQVTSKVEGTMGYEDFVYFILAEEDKSSVPSLEYWFKYVDLDGNGILTRHDAECMEEEAVLFEDVLCKISDMIGPEVETLCLMILWLLYAQAILVFKESVSLKSYITMPDLKGSKLSGDIYNMLFNLNKFMAFETHDPLLVREKPTLTEWDRFAHREYIRLSMNGSGEVRDELLEAPL</sequence>
<keyword evidence="1" id="KW-0732">Signal</keyword>
<keyword evidence="3" id="KW-1185">Reference proteome</keyword>
<feature type="chain" id="PRO_5045713587" description="EF-hand domain-containing protein" evidence="1">
    <location>
        <begin position="18"/>
        <end position="190"/>
    </location>
</feature>
<feature type="signal peptide" evidence="1">
    <location>
        <begin position="1"/>
        <end position="17"/>
    </location>
</feature>
<gene>
    <name evidence="2" type="ORF">HID58_049455</name>
</gene>